<dbReference type="KEGG" id="vg:19685780"/>
<evidence type="ECO:0000313" key="2">
    <source>
        <dbReference type="EMBL" id="AIA64064.1"/>
    </source>
</evidence>
<dbReference type="RefSeq" id="YP_009042543.1">
    <property type="nucleotide sequence ID" value="NC_024355.1"/>
</dbReference>
<evidence type="ECO:0000313" key="3">
    <source>
        <dbReference type="Proteomes" id="UP000026999"/>
    </source>
</evidence>
<proteinExistence type="predicted"/>
<dbReference type="InterPro" id="IPR008841">
    <property type="entry name" value="Siphovirus-type_tail_N"/>
</dbReference>
<accession>A0A060AFE1</accession>
<evidence type="ECO:0000259" key="1">
    <source>
        <dbReference type="Pfam" id="PF05709"/>
    </source>
</evidence>
<dbReference type="EMBL" id="KJ804259">
    <property type="protein sequence ID" value="AIA64064.1"/>
    <property type="molecule type" value="Genomic_DNA"/>
</dbReference>
<protein>
    <submittedName>
        <fullName evidence="2">Minor tail protein</fullName>
    </submittedName>
</protein>
<reference evidence="2 3" key="1">
    <citation type="journal article" date="2014" name="Genome Announc.">
        <title>Complete Genome Sequence of a Staphylococcus epidermidis Bacteriophage Isolated from the Anterior Nares of Humans.</title>
        <authorList>
            <person name="Aswani V.H."/>
            <person name="Tremblay D.M."/>
            <person name="Moineau S."/>
            <person name="Shukla S.K."/>
        </authorList>
    </citation>
    <scope>NUCLEOTIDE SEQUENCE [LARGE SCALE GENOMIC DNA]</scope>
</reference>
<feature type="domain" description="Siphovirus-type tail component RIFT-related" evidence="1">
    <location>
        <begin position="35"/>
        <end position="130"/>
    </location>
</feature>
<dbReference type="GeneID" id="19685780"/>
<sequence length="278" mass="31937">MAGDRWVKVIKPNKSDILLTEIPGLHFLEWNIPSPVTNSQELELTGIDGVLPSRNTYGAFDLELLFYFAGTDSKDLNLFSQRMKSLINERDPFYIVHSDMPRFKYAVNSAEIEYDKITVADMNFTIKFHCYKGYAESLYSTKHYSLSDDNWQFQSGLVTDEEIKYTFHSNGFKVFNGGDDEINPLYRHNLKIYINVDAPNGFTIRNKTNGTSLTYKGSLKKNRTFVINGIYSIIDNKRVGKDTDYGIITLEQGYNDIEIDGTSIGSAKCRFDFNFIYR</sequence>
<dbReference type="Pfam" id="PF05709">
    <property type="entry name" value="Sipho_tail"/>
    <property type="match status" value="1"/>
</dbReference>
<name>A0A060AFE1_9CAUD</name>
<dbReference type="Gene3D" id="2.40.30.200">
    <property type="match status" value="1"/>
</dbReference>
<organism evidence="2 3">
    <name type="scientific">Staphylococcus phage 6ec</name>
    <dbReference type="NCBI Taxonomy" id="1500386"/>
    <lineage>
        <taxon>Viruses</taxon>
        <taxon>Duplodnaviria</taxon>
        <taxon>Heunggongvirae</taxon>
        <taxon>Uroviricota</taxon>
        <taxon>Caudoviricetes</taxon>
        <taxon>Sextaecvirus</taxon>
        <taxon>Sextaecvirus sextaec</taxon>
    </lineage>
</organism>
<dbReference type="SMR" id="A0A060AFE1"/>
<gene>
    <name evidence="2" type="ORF">PHAGE6E_38</name>
</gene>
<dbReference type="OrthoDB" id="5070at10239"/>
<dbReference type="Proteomes" id="UP000026999">
    <property type="component" value="Segment"/>
</dbReference>
<keyword evidence="3" id="KW-1185">Reference proteome</keyword>